<dbReference type="PANTHER" id="PTHR11046:SF0">
    <property type="entry name" value="OLIGORIBONUCLEASE, MITOCHONDRIAL"/>
    <property type="match status" value="1"/>
</dbReference>
<evidence type="ECO:0000256" key="1">
    <source>
        <dbReference type="ARBA" id="ARBA00009921"/>
    </source>
</evidence>
<keyword evidence="3" id="KW-0378">Hydrolase</keyword>
<protein>
    <recommendedName>
        <fullName evidence="5">Probable oligoribonuclease</fullName>
    </recommendedName>
</protein>
<evidence type="ECO:0000259" key="6">
    <source>
        <dbReference type="SMART" id="SM00479"/>
    </source>
</evidence>
<comment type="similarity">
    <text evidence="1">Belongs to the oligoribonuclease family.</text>
</comment>
<evidence type="ECO:0000256" key="2">
    <source>
        <dbReference type="ARBA" id="ARBA00022722"/>
    </source>
</evidence>
<evidence type="ECO:0000256" key="5">
    <source>
        <dbReference type="ARBA" id="ARBA00072681"/>
    </source>
</evidence>
<comment type="caution">
    <text evidence="7">The sequence shown here is derived from an EMBL/GenBank/DDBJ whole genome shotgun (WGS) entry which is preliminary data.</text>
</comment>
<dbReference type="AlphaFoldDB" id="A0ABD2CB22"/>
<keyword evidence="2" id="KW-0540">Nuclease</keyword>
<dbReference type="HAMAP" id="MF_00045">
    <property type="entry name" value="Oligoribonuclease"/>
    <property type="match status" value="1"/>
</dbReference>
<dbReference type="Pfam" id="PF00929">
    <property type="entry name" value="RNase_T"/>
    <property type="match status" value="1"/>
</dbReference>
<accession>A0ABD2CB22</accession>
<dbReference type="InterPro" id="IPR012337">
    <property type="entry name" value="RNaseH-like_sf"/>
</dbReference>
<dbReference type="GO" id="GO:0004527">
    <property type="term" value="F:exonuclease activity"/>
    <property type="evidence" value="ECO:0007669"/>
    <property type="project" value="UniProtKB-KW"/>
</dbReference>
<organism evidence="7 8">
    <name type="scientific">Vespula maculifrons</name>
    <name type="common">Eastern yellow jacket</name>
    <name type="synonym">Wasp</name>
    <dbReference type="NCBI Taxonomy" id="7453"/>
    <lineage>
        <taxon>Eukaryota</taxon>
        <taxon>Metazoa</taxon>
        <taxon>Ecdysozoa</taxon>
        <taxon>Arthropoda</taxon>
        <taxon>Hexapoda</taxon>
        <taxon>Insecta</taxon>
        <taxon>Pterygota</taxon>
        <taxon>Neoptera</taxon>
        <taxon>Endopterygota</taxon>
        <taxon>Hymenoptera</taxon>
        <taxon>Apocrita</taxon>
        <taxon>Aculeata</taxon>
        <taxon>Vespoidea</taxon>
        <taxon>Vespidae</taxon>
        <taxon>Vespinae</taxon>
        <taxon>Vespula</taxon>
    </lineage>
</organism>
<dbReference type="Gene3D" id="3.30.420.10">
    <property type="entry name" value="Ribonuclease H-like superfamily/Ribonuclease H"/>
    <property type="match status" value="1"/>
</dbReference>
<keyword evidence="8" id="KW-1185">Reference proteome</keyword>
<dbReference type="InterPro" id="IPR013520">
    <property type="entry name" value="Ribonucl_H"/>
</dbReference>
<evidence type="ECO:0000256" key="3">
    <source>
        <dbReference type="ARBA" id="ARBA00022801"/>
    </source>
</evidence>
<proteinExistence type="inferred from homology"/>
<dbReference type="NCBIfam" id="NF003765">
    <property type="entry name" value="PRK05359.1"/>
    <property type="match status" value="1"/>
</dbReference>
<name>A0ABD2CB22_VESMC</name>
<sequence length="221" mass="26095">MFLQSIKLLKTYLNWKPSYITYNVSLQRMMCNNSKDNQIVWIDMEMTGLDIEICHILEISCVITDSDLKIINEPLNIVINQSDSILDNMNDWCKEHHKKTKLIEDVRNSKISLKDAEQTVLTFLKKYIPRGKCPLAGNSVYMDRLFLNKYMPLVNDYLHYRIIDVSTIKELARRWNPQIYNSIPPKTSKHRATSDIIESIQELIYYKNHIFISENTEKNLF</sequence>
<evidence type="ECO:0000256" key="4">
    <source>
        <dbReference type="ARBA" id="ARBA00022839"/>
    </source>
</evidence>
<dbReference type="Proteomes" id="UP001607303">
    <property type="component" value="Unassembled WGS sequence"/>
</dbReference>
<evidence type="ECO:0000313" key="7">
    <source>
        <dbReference type="EMBL" id="KAL2742159.1"/>
    </source>
</evidence>
<keyword evidence="4" id="KW-0269">Exonuclease</keyword>
<dbReference type="SMART" id="SM00479">
    <property type="entry name" value="EXOIII"/>
    <property type="match status" value="1"/>
</dbReference>
<feature type="domain" description="Exonuclease" evidence="6">
    <location>
        <begin position="38"/>
        <end position="212"/>
    </location>
</feature>
<evidence type="ECO:0000313" key="8">
    <source>
        <dbReference type="Proteomes" id="UP001607303"/>
    </source>
</evidence>
<dbReference type="InterPro" id="IPR036397">
    <property type="entry name" value="RNaseH_sf"/>
</dbReference>
<dbReference type="SUPFAM" id="SSF53098">
    <property type="entry name" value="Ribonuclease H-like"/>
    <property type="match status" value="1"/>
</dbReference>
<dbReference type="PANTHER" id="PTHR11046">
    <property type="entry name" value="OLIGORIBONUCLEASE, MITOCHONDRIAL"/>
    <property type="match status" value="1"/>
</dbReference>
<dbReference type="CDD" id="cd06135">
    <property type="entry name" value="Orn"/>
    <property type="match status" value="1"/>
</dbReference>
<dbReference type="InterPro" id="IPR022894">
    <property type="entry name" value="Oligoribonuclease"/>
</dbReference>
<dbReference type="FunFam" id="3.30.420.10:FF:000003">
    <property type="entry name" value="Oligoribonuclease"/>
    <property type="match status" value="1"/>
</dbReference>
<gene>
    <name evidence="7" type="ORF">V1477_009788</name>
</gene>
<reference evidence="7 8" key="1">
    <citation type="journal article" date="2024" name="Ann. Entomol. Soc. Am.">
        <title>Genomic analyses of the southern and eastern yellowjacket wasps (Hymenoptera: Vespidae) reveal evolutionary signatures of social life.</title>
        <authorList>
            <person name="Catto M.A."/>
            <person name="Caine P.B."/>
            <person name="Orr S.E."/>
            <person name="Hunt B.G."/>
            <person name="Goodisman M.A.D."/>
        </authorList>
    </citation>
    <scope>NUCLEOTIDE SEQUENCE [LARGE SCALE GENOMIC DNA]</scope>
    <source>
        <strain evidence="7">232</strain>
        <tissue evidence="7">Head and thorax</tissue>
    </source>
</reference>
<dbReference type="EMBL" id="JAYRBN010000058">
    <property type="protein sequence ID" value="KAL2742159.1"/>
    <property type="molecule type" value="Genomic_DNA"/>
</dbReference>